<dbReference type="PANTHER" id="PTHR45913:SF5">
    <property type="entry name" value="GENERAL TRANSCRIPTION FACTOR II-I REPEAT DOMAIN-CONTAINING PROTEIN 2A-LIKE PROTEIN"/>
    <property type="match status" value="1"/>
</dbReference>
<evidence type="ECO:0000313" key="1">
    <source>
        <dbReference type="EMBL" id="KAG7175328.1"/>
    </source>
</evidence>
<gene>
    <name evidence="1" type="ORF">Hamer_G001387</name>
</gene>
<proteinExistence type="predicted"/>
<keyword evidence="2" id="KW-1185">Reference proteome</keyword>
<name>A0A8J5N9P6_HOMAM</name>
<dbReference type="Proteomes" id="UP000747542">
    <property type="component" value="Unassembled WGS sequence"/>
</dbReference>
<sequence>MWNIKKEQKILQLSSNPFSLSPKDVELEAQLELIDLQNSDSLRAKFMEGTCSIFTGAEDQYPYLRNKAAIYACLAPHTSCEQTFSLLNLNKYKIRNRLKDENLHSVL</sequence>
<organism evidence="1 2">
    <name type="scientific">Homarus americanus</name>
    <name type="common">American lobster</name>
    <dbReference type="NCBI Taxonomy" id="6706"/>
    <lineage>
        <taxon>Eukaryota</taxon>
        <taxon>Metazoa</taxon>
        <taxon>Ecdysozoa</taxon>
        <taxon>Arthropoda</taxon>
        <taxon>Crustacea</taxon>
        <taxon>Multicrustacea</taxon>
        <taxon>Malacostraca</taxon>
        <taxon>Eumalacostraca</taxon>
        <taxon>Eucarida</taxon>
        <taxon>Decapoda</taxon>
        <taxon>Pleocyemata</taxon>
        <taxon>Astacidea</taxon>
        <taxon>Nephropoidea</taxon>
        <taxon>Nephropidae</taxon>
        <taxon>Homarus</taxon>
    </lineage>
</organism>
<dbReference type="EMBL" id="JAHLQT010006108">
    <property type="protein sequence ID" value="KAG7175328.1"/>
    <property type="molecule type" value="Genomic_DNA"/>
</dbReference>
<protein>
    <submittedName>
        <fullName evidence="1">General transcription factor II-I repeat domain-containing protein 2B-like</fullName>
    </submittedName>
</protein>
<comment type="caution">
    <text evidence="1">The sequence shown here is derived from an EMBL/GenBank/DDBJ whole genome shotgun (WGS) entry which is preliminary data.</text>
</comment>
<evidence type="ECO:0000313" key="2">
    <source>
        <dbReference type="Proteomes" id="UP000747542"/>
    </source>
</evidence>
<reference evidence="1" key="1">
    <citation type="journal article" date="2021" name="Sci. Adv.">
        <title>The American lobster genome reveals insights on longevity, neural, and immune adaptations.</title>
        <authorList>
            <person name="Polinski J.M."/>
            <person name="Zimin A.V."/>
            <person name="Clark K.F."/>
            <person name="Kohn A.B."/>
            <person name="Sadowski N."/>
            <person name="Timp W."/>
            <person name="Ptitsyn A."/>
            <person name="Khanna P."/>
            <person name="Romanova D.Y."/>
            <person name="Williams P."/>
            <person name="Greenwood S.J."/>
            <person name="Moroz L.L."/>
            <person name="Walt D.R."/>
            <person name="Bodnar A.G."/>
        </authorList>
    </citation>
    <scope>NUCLEOTIDE SEQUENCE</scope>
    <source>
        <strain evidence="1">GMGI-L3</strain>
    </source>
</reference>
<dbReference type="AlphaFoldDB" id="A0A8J5N9P6"/>
<dbReference type="PANTHER" id="PTHR45913">
    <property type="entry name" value="EPM2A-INTERACTING PROTEIN 1"/>
    <property type="match status" value="1"/>
</dbReference>
<accession>A0A8J5N9P6</accession>